<evidence type="ECO:0000256" key="5">
    <source>
        <dbReference type="ARBA" id="ARBA00022989"/>
    </source>
</evidence>
<gene>
    <name evidence="8" type="ORF">KD146_14925</name>
</gene>
<evidence type="ECO:0000256" key="7">
    <source>
        <dbReference type="SAM" id="Phobius"/>
    </source>
</evidence>
<evidence type="ECO:0000256" key="2">
    <source>
        <dbReference type="ARBA" id="ARBA00022676"/>
    </source>
</evidence>
<organism evidence="8 9">
    <name type="scientific">Devosia litorisediminis</name>
    <dbReference type="NCBI Taxonomy" id="2829817"/>
    <lineage>
        <taxon>Bacteria</taxon>
        <taxon>Pseudomonadati</taxon>
        <taxon>Pseudomonadota</taxon>
        <taxon>Alphaproteobacteria</taxon>
        <taxon>Hyphomicrobiales</taxon>
        <taxon>Devosiaceae</taxon>
        <taxon>Devosia</taxon>
    </lineage>
</organism>
<dbReference type="Gene3D" id="3.90.550.10">
    <property type="entry name" value="Spore Coat Polysaccharide Biosynthesis Protein SpsA, Chain A"/>
    <property type="match status" value="1"/>
</dbReference>
<keyword evidence="4 7" id="KW-0812">Transmembrane</keyword>
<protein>
    <submittedName>
        <fullName evidence="8">Glycosyltransferase</fullName>
        <ecNumber evidence="8">2.4.-.-</ecNumber>
    </submittedName>
</protein>
<comment type="subcellular location">
    <subcellularLocation>
        <location evidence="1">Membrane</location>
        <topology evidence="1">Multi-pass membrane protein</topology>
    </subcellularLocation>
</comment>
<proteinExistence type="predicted"/>
<dbReference type="InterPro" id="IPR029044">
    <property type="entry name" value="Nucleotide-diphossugar_trans"/>
</dbReference>
<dbReference type="GO" id="GO:0016757">
    <property type="term" value="F:glycosyltransferase activity"/>
    <property type="evidence" value="ECO:0007669"/>
    <property type="project" value="UniProtKB-KW"/>
</dbReference>
<accession>A0A942E8F1</accession>
<dbReference type="PANTHER" id="PTHR43867">
    <property type="entry name" value="CELLULOSE SYNTHASE CATALYTIC SUBUNIT A [UDP-FORMING]"/>
    <property type="match status" value="1"/>
</dbReference>
<feature type="transmembrane region" description="Helical" evidence="7">
    <location>
        <begin position="561"/>
        <end position="578"/>
    </location>
</feature>
<comment type="caution">
    <text evidence="8">The sequence shown here is derived from an EMBL/GenBank/DDBJ whole genome shotgun (WGS) entry which is preliminary data.</text>
</comment>
<dbReference type="EMBL" id="JAGXTP010000002">
    <property type="protein sequence ID" value="MBS3849993.1"/>
    <property type="molecule type" value="Genomic_DNA"/>
</dbReference>
<dbReference type="EC" id="2.4.-.-" evidence="8"/>
<dbReference type="SUPFAM" id="SSF53448">
    <property type="entry name" value="Nucleotide-diphospho-sugar transferases"/>
    <property type="match status" value="1"/>
</dbReference>
<dbReference type="GO" id="GO:0016020">
    <property type="term" value="C:membrane"/>
    <property type="evidence" value="ECO:0007669"/>
    <property type="project" value="UniProtKB-SubCell"/>
</dbReference>
<sequence>MSDALDLIRVVLGTACVDDAQARALLEDALRSETDPLIHCAIVFGISEALATQRAADWAGLAFFEKVPQGLVGEIAPMRLENLAGVRLFRMQVLDRAVDFTAPDFLGFLRLKRRLRERPPLRQSICVLPPAALRDYLTNLAAPDLIVAARQGLSQRWPYAVAQIELTGPARWSFALGLLLLLTMALSAPFIAETWLLPVALALLVAPAAIRLAALSTPQRPLPPPQRPPDEELPIYSILIPLHNEAAMVPQLFAAMWALDYPAGRLDIKFVVEASSHATIAVVQARLGDPRVSLVTVPDAAPRTKPKALDYALPLCKGEHVVVYDAEDIPDPDQLWKAALRFREQPDLACQQARLLIDNGHRGWLAALFAAEYAALFSVLLPALARWRLPIPLGGTSNHFRVATLRQIGGWDAFNVTEDADLGMRLARLRLRVETLASNTREHAPLNLRNWRGQRTRWMKGWMQTFIVHNRNPGRLVAEMGWGPTLVFEVLVLGMIVAPLLHCGLTIGLALQLAMGTPLFDGRNWAVFYSGVLVLGYASTFAIITLGLARTRNLRLLGTQLLLPVYWLLITGATLNALRELLQRPFYWFKTPHDPVEGA</sequence>
<reference evidence="8" key="1">
    <citation type="submission" date="2021-04" db="EMBL/GenBank/DDBJ databases">
        <title>Devosia litorisediminis sp. nov., isolated from a sand dune.</title>
        <authorList>
            <person name="Park S."/>
            <person name="Yoon J.-H."/>
        </authorList>
    </citation>
    <scope>NUCLEOTIDE SEQUENCE</scope>
    <source>
        <strain evidence="8">BSSL-BM10</strain>
    </source>
</reference>
<keyword evidence="2 8" id="KW-0328">Glycosyltransferase</keyword>
<evidence type="ECO:0000256" key="4">
    <source>
        <dbReference type="ARBA" id="ARBA00022692"/>
    </source>
</evidence>
<feature type="transmembrane region" description="Helical" evidence="7">
    <location>
        <begin position="526"/>
        <end position="549"/>
    </location>
</feature>
<dbReference type="Pfam" id="PF13641">
    <property type="entry name" value="Glyco_tranf_2_3"/>
    <property type="match status" value="1"/>
</dbReference>
<keyword evidence="6 7" id="KW-0472">Membrane</keyword>
<dbReference type="InterPro" id="IPR050321">
    <property type="entry name" value="Glycosyltr_2/OpgH_subfam"/>
</dbReference>
<feature type="transmembrane region" description="Helical" evidence="7">
    <location>
        <begin position="490"/>
        <end position="514"/>
    </location>
</feature>
<evidence type="ECO:0000256" key="6">
    <source>
        <dbReference type="ARBA" id="ARBA00023136"/>
    </source>
</evidence>
<keyword evidence="5 7" id="KW-1133">Transmembrane helix</keyword>
<keyword evidence="9" id="KW-1185">Reference proteome</keyword>
<name>A0A942E8F1_9HYPH</name>
<evidence type="ECO:0000256" key="1">
    <source>
        <dbReference type="ARBA" id="ARBA00004141"/>
    </source>
</evidence>
<keyword evidence="3 8" id="KW-0808">Transferase</keyword>
<evidence type="ECO:0000313" key="9">
    <source>
        <dbReference type="Proteomes" id="UP000678281"/>
    </source>
</evidence>
<dbReference type="Proteomes" id="UP000678281">
    <property type="component" value="Unassembled WGS sequence"/>
</dbReference>
<feature type="transmembrane region" description="Helical" evidence="7">
    <location>
        <begin position="364"/>
        <end position="385"/>
    </location>
</feature>
<dbReference type="RefSeq" id="WP_212659607.1">
    <property type="nucleotide sequence ID" value="NZ_JAGXTP010000002.1"/>
</dbReference>
<evidence type="ECO:0000256" key="3">
    <source>
        <dbReference type="ARBA" id="ARBA00022679"/>
    </source>
</evidence>
<evidence type="ECO:0000313" key="8">
    <source>
        <dbReference type="EMBL" id="MBS3849993.1"/>
    </source>
</evidence>
<dbReference type="PANTHER" id="PTHR43867:SF2">
    <property type="entry name" value="CELLULOSE SYNTHASE CATALYTIC SUBUNIT A [UDP-FORMING]"/>
    <property type="match status" value="1"/>
</dbReference>
<dbReference type="AlphaFoldDB" id="A0A942E8F1"/>